<reference evidence="2 3" key="1">
    <citation type="submission" date="2014-03" db="EMBL/GenBank/DDBJ databases">
        <authorList>
            <person name="Sibley D."/>
            <person name="Venepally P."/>
            <person name="Karamycheva S."/>
            <person name="Hadjithomas M."/>
            <person name="Khan A."/>
            <person name="Brunk B."/>
            <person name="Roos D."/>
            <person name="Caler E."/>
            <person name="Lorenzi H."/>
        </authorList>
    </citation>
    <scope>NUCLEOTIDE SEQUENCE [LARGE SCALE GENOMIC DNA]</scope>
    <source>
        <strain evidence="3">p89</strain>
    </source>
</reference>
<accession>A0A086K268</accession>
<comment type="caution">
    <text evidence="2">The sequence shown here is derived from an EMBL/GenBank/DDBJ whole genome shotgun (WGS) entry which is preliminary data.</text>
</comment>
<sequence>MDTQTIPEGGCAAASLLVRRRMAPVYNNGDNKDVKIPQHSCIRVICVAASLILAFGVDVGLADHYKLRPEPCSTEAPHRRRLVSSTERGANGELSKSRRVLLFGRVLQLTELHRNGTTGGVAPRRLAEASHHPGEMEQLIGELGLTAIRDGGSVPHMSARPMTSNGTPLWPPGQNSRSRIFRRSGRGQDHAASSANMSTERSESPRHMIFPSKFPLPPDLQSHKDVLHPSCADCQGREDSFHRVLSAIESVRDRIDALERPIVSFTETQRFPVTQEKGVPDRHWASLEGERYLPLGELRGSIVTQETAGAEHLTESKHEDMQQQSDRLTSALLYNRLRLLKQRRDSLFDFIKEENEADMAAQQALQRELYRQQVMRNWQRAHGIQRLEDERAELTRLLQLSTTARANGTGMDDVRWQRRLQEVTMLLEHPRSFRRAPP</sequence>
<dbReference type="OrthoDB" id="10323668at2759"/>
<feature type="region of interest" description="Disordered" evidence="1">
    <location>
        <begin position="160"/>
        <end position="204"/>
    </location>
</feature>
<gene>
    <name evidence="2" type="ORF">TGP89_219730</name>
</gene>
<protein>
    <submittedName>
        <fullName evidence="2">Uncharacterized protein</fullName>
    </submittedName>
</protein>
<dbReference type="VEuPathDB" id="ToxoDB:TGP89_219730"/>
<feature type="region of interest" description="Disordered" evidence="1">
    <location>
        <begin position="72"/>
        <end position="91"/>
    </location>
</feature>
<evidence type="ECO:0000313" key="3">
    <source>
        <dbReference type="Proteomes" id="UP000028828"/>
    </source>
</evidence>
<dbReference type="AlphaFoldDB" id="A0A086K268"/>
<evidence type="ECO:0000256" key="1">
    <source>
        <dbReference type="SAM" id="MobiDB-lite"/>
    </source>
</evidence>
<evidence type="ECO:0000313" key="2">
    <source>
        <dbReference type="EMBL" id="KFG38486.1"/>
    </source>
</evidence>
<proteinExistence type="predicted"/>
<dbReference type="Proteomes" id="UP000028828">
    <property type="component" value="Unassembled WGS sequence"/>
</dbReference>
<organism evidence="2 3">
    <name type="scientific">Toxoplasma gondii p89</name>
    <dbReference type="NCBI Taxonomy" id="943119"/>
    <lineage>
        <taxon>Eukaryota</taxon>
        <taxon>Sar</taxon>
        <taxon>Alveolata</taxon>
        <taxon>Apicomplexa</taxon>
        <taxon>Conoidasida</taxon>
        <taxon>Coccidia</taxon>
        <taxon>Eucoccidiorida</taxon>
        <taxon>Eimeriorina</taxon>
        <taxon>Sarcocystidae</taxon>
        <taxon>Toxoplasma</taxon>
    </lineage>
</organism>
<dbReference type="EMBL" id="AEYI02001349">
    <property type="protein sequence ID" value="KFG38486.1"/>
    <property type="molecule type" value="Genomic_DNA"/>
</dbReference>
<name>A0A086K268_TOXGO</name>